<keyword evidence="3" id="KW-1185">Reference proteome</keyword>
<name>A0A3N0Y7C4_ANAGA</name>
<feature type="region of interest" description="Disordered" evidence="1">
    <location>
        <begin position="205"/>
        <end position="241"/>
    </location>
</feature>
<evidence type="ECO:0000313" key="2">
    <source>
        <dbReference type="EMBL" id="ROL42116.1"/>
    </source>
</evidence>
<protein>
    <submittedName>
        <fullName evidence="2">Uncharacterized protein</fullName>
    </submittedName>
</protein>
<sequence>MKKDAVCAQIVAHLQQQCVTLRRLVLEYLKSYKNTSGEDIHRESHMSDEMHVVSSVPSQELEQNVTDWLVPSERQTDRDRQTDRQIIAEGLESAGPEAVHPALIRLYREFEFRSSSSHRTEPADSFHADPARARTADALTLLWLPSTETHKGNIYQTRASFQRTEPDLQHHAVGWSCWCTAGSDAHRLRCQVACVSTESLSAGVRPAGRNIQSHSRWLRRPPRSHRPEERSAPNSAGEPSRAECKSFEYSVHVNMHLL</sequence>
<proteinExistence type="predicted"/>
<organism evidence="2 3">
    <name type="scientific">Anabarilius grahami</name>
    <name type="common">Kanglang fish</name>
    <name type="synonym">Barilius grahami</name>
    <dbReference type="NCBI Taxonomy" id="495550"/>
    <lineage>
        <taxon>Eukaryota</taxon>
        <taxon>Metazoa</taxon>
        <taxon>Chordata</taxon>
        <taxon>Craniata</taxon>
        <taxon>Vertebrata</taxon>
        <taxon>Euteleostomi</taxon>
        <taxon>Actinopterygii</taxon>
        <taxon>Neopterygii</taxon>
        <taxon>Teleostei</taxon>
        <taxon>Ostariophysi</taxon>
        <taxon>Cypriniformes</taxon>
        <taxon>Xenocyprididae</taxon>
        <taxon>Xenocypridinae</taxon>
        <taxon>Xenocypridinae incertae sedis</taxon>
        <taxon>Anabarilius</taxon>
    </lineage>
</organism>
<dbReference type="Proteomes" id="UP000281406">
    <property type="component" value="Unassembled WGS sequence"/>
</dbReference>
<gene>
    <name evidence="2" type="ORF">DPX16_1301</name>
</gene>
<accession>A0A3N0Y7C4</accession>
<reference evidence="2 3" key="1">
    <citation type="submission" date="2018-10" db="EMBL/GenBank/DDBJ databases">
        <title>Genome assembly for a Yunnan-Guizhou Plateau 3E fish, Anabarilius grahami (Regan), and its evolutionary and genetic applications.</title>
        <authorList>
            <person name="Jiang W."/>
        </authorList>
    </citation>
    <scope>NUCLEOTIDE SEQUENCE [LARGE SCALE GENOMIC DNA]</scope>
    <source>
        <strain evidence="2">AG-KIZ</strain>
        <tissue evidence="2">Muscle</tissue>
    </source>
</reference>
<comment type="caution">
    <text evidence="2">The sequence shown here is derived from an EMBL/GenBank/DDBJ whole genome shotgun (WGS) entry which is preliminary data.</text>
</comment>
<dbReference type="AlphaFoldDB" id="A0A3N0Y7C4"/>
<evidence type="ECO:0000313" key="3">
    <source>
        <dbReference type="Proteomes" id="UP000281406"/>
    </source>
</evidence>
<evidence type="ECO:0000256" key="1">
    <source>
        <dbReference type="SAM" id="MobiDB-lite"/>
    </source>
</evidence>
<dbReference type="EMBL" id="RJVU01050255">
    <property type="protein sequence ID" value="ROL42116.1"/>
    <property type="molecule type" value="Genomic_DNA"/>
</dbReference>